<evidence type="ECO:0000256" key="5">
    <source>
        <dbReference type="ARBA" id="ARBA00022741"/>
    </source>
</evidence>
<dbReference type="Pfam" id="PF00005">
    <property type="entry name" value="ABC_tran"/>
    <property type="match status" value="1"/>
</dbReference>
<dbReference type="FunFam" id="3.40.50.300:FF:000335">
    <property type="entry name" value="ATP binding cassette subfamily A member 5"/>
    <property type="match status" value="1"/>
</dbReference>
<reference evidence="10 11" key="1">
    <citation type="submission" date="2016-10" db="EMBL/GenBank/DDBJ databases">
        <authorList>
            <person name="de Groot N.N."/>
        </authorList>
    </citation>
    <scope>NUCLEOTIDE SEQUENCE [LARGE SCALE GENOMIC DNA]</scope>
    <source>
        <strain evidence="10 11">DSM 2179</strain>
    </source>
</reference>
<evidence type="ECO:0000256" key="7">
    <source>
        <dbReference type="ARBA" id="ARBA00022989"/>
    </source>
</evidence>
<dbReference type="PANTHER" id="PTHR42711:SF5">
    <property type="entry name" value="ABC TRANSPORTER ATP-BINDING PROTEIN NATA"/>
    <property type="match status" value="1"/>
</dbReference>
<dbReference type="InterPro" id="IPR003593">
    <property type="entry name" value="AAA+_ATPase"/>
</dbReference>
<keyword evidence="8" id="KW-0472">Membrane</keyword>
<dbReference type="Proteomes" id="UP000199662">
    <property type="component" value="Unassembled WGS sequence"/>
</dbReference>
<dbReference type="GO" id="GO:0016020">
    <property type="term" value="C:membrane"/>
    <property type="evidence" value="ECO:0007669"/>
    <property type="project" value="UniProtKB-SubCell"/>
</dbReference>
<keyword evidence="4" id="KW-0812">Transmembrane</keyword>
<organism evidence="10 11">
    <name type="scientific">Propionispira arboris</name>
    <dbReference type="NCBI Taxonomy" id="84035"/>
    <lineage>
        <taxon>Bacteria</taxon>
        <taxon>Bacillati</taxon>
        <taxon>Bacillota</taxon>
        <taxon>Negativicutes</taxon>
        <taxon>Selenomonadales</taxon>
        <taxon>Selenomonadaceae</taxon>
        <taxon>Propionispira</taxon>
    </lineage>
</organism>
<dbReference type="SUPFAM" id="SSF52540">
    <property type="entry name" value="P-loop containing nucleoside triphosphate hydrolases"/>
    <property type="match status" value="1"/>
</dbReference>
<dbReference type="AlphaFoldDB" id="A0A1H7CGI7"/>
<evidence type="ECO:0000256" key="8">
    <source>
        <dbReference type="ARBA" id="ARBA00023136"/>
    </source>
</evidence>
<keyword evidence="6 10" id="KW-0067">ATP-binding</keyword>
<protein>
    <submittedName>
        <fullName evidence="10">ABC-2 type transport system ATP-binding protein</fullName>
    </submittedName>
</protein>
<dbReference type="SMART" id="SM00382">
    <property type="entry name" value="AAA"/>
    <property type="match status" value="1"/>
</dbReference>
<comment type="similarity">
    <text evidence="2">Belongs to the ABC transporter superfamily.</text>
</comment>
<keyword evidence="3" id="KW-0813">Transport</keyword>
<evidence type="ECO:0000313" key="10">
    <source>
        <dbReference type="EMBL" id="SEJ85750.1"/>
    </source>
</evidence>
<keyword evidence="5" id="KW-0547">Nucleotide-binding</keyword>
<dbReference type="GO" id="GO:0016887">
    <property type="term" value="F:ATP hydrolysis activity"/>
    <property type="evidence" value="ECO:0007669"/>
    <property type="project" value="InterPro"/>
</dbReference>
<dbReference type="STRING" id="84035.SAMN05660742_12019"/>
<dbReference type="InterPro" id="IPR017871">
    <property type="entry name" value="ABC_transporter-like_CS"/>
</dbReference>
<dbReference type="PANTHER" id="PTHR42711">
    <property type="entry name" value="ABC TRANSPORTER ATP-BINDING PROTEIN"/>
    <property type="match status" value="1"/>
</dbReference>
<dbReference type="InterPro" id="IPR003439">
    <property type="entry name" value="ABC_transporter-like_ATP-bd"/>
</dbReference>
<dbReference type="RefSeq" id="WP_091834332.1">
    <property type="nucleotide sequence ID" value="NZ_FNZK01000020.1"/>
</dbReference>
<accession>A0A1H7CGI7</accession>
<evidence type="ECO:0000259" key="9">
    <source>
        <dbReference type="PROSITE" id="PS50893"/>
    </source>
</evidence>
<dbReference type="PROSITE" id="PS00211">
    <property type="entry name" value="ABC_TRANSPORTER_1"/>
    <property type="match status" value="1"/>
</dbReference>
<feature type="domain" description="ABC transporter" evidence="9">
    <location>
        <begin position="2"/>
        <end position="241"/>
    </location>
</feature>
<gene>
    <name evidence="10" type="ORF">SAMN05660742_12019</name>
</gene>
<evidence type="ECO:0000256" key="2">
    <source>
        <dbReference type="ARBA" id="ARBA00005417"/>
    </source>
</evidence>
<keyword evidence="11" id="KW-1185">Reference proteome</keyword>
<dbReference type="InterPro" id="IPR050763">
    <property type="entry name" value="ABC_transporter_ATP-binding"/>
</dbReference>
<sequence>MIKIEGLVKKYQHKNAQNKNEWKTVVNDLNLHIEPGEIFGLLGPNGAGKTTTIRMLTMLTQATSGEIMYNGLNVKHDQEAMKALIGVVPQQINFDQDLTVGENMELHARLHHMGKENRRQRIAELLEYVELSDRVNDNVRLLSGGMKRRLLIARALIHNPKILFLDEPTVALDPQVRRRIWDLIRRMHREDVTVLLTTHYIEEAEHLCNRVAILNKGKLIALDSPKALCERVGRYVVEWDALDERDFRFFMTREAAAEFAATVDAATTIRRSNLEDVFVELTGRKVNV</sequence>
<evidence type="ECO:0000313" key="11">
    <source>
        <dbReference type="Proteomes" id="UP000199662"/>
    </source>
</evidence>
<evidence type="ECO:0000256" key="3">
    <source>
        <dbReference type="ARBA" id="ARBA00022448"/>
    </source>
</evidence>
<dbReference type="Gene3D" id="3.40.50.300">
    <property type="entry name" value="P-loop containing nucleotide triphosphate hydrolases"/>
    <property type="match status" value="1"/>
</dbReference>
<dbReference type="PROSITE" id="PS50893">
    <property type="entry name" value="ABC_TRANSPORTER_2"/>
    <property type="match status" value="1"/>
</dbReference>
<evidence type="ECO:0000256" key="6">
    <source>
        <dbReference type="ARBA" id="ARBA00022840"/>
    </source>
</evidence>
<dbReference type="GO" id="GO:0005524">
    <property type="term" value="F:ATP binding"/>
    <property type="evidence" value="ECO:0007669"/>
    <property type="project" value="UniProtKB-KW"/>
</dbReference>
<proteinExistence type="inferred from homology"/>
<evidence type="ECO:0000256" key="1">
    <source>
        <dbReference type="ARBA" id="ARBA00004141"/>
    </source>
</evidence>
<dbReference type="EMBL" id="FNZK01000020">
    <property type="protein sequence ID" value="SEJ85750.1"/>
    <property type="molecule type" value="Genomic_DNA"/>
</dbReference>
<dbReference type="InterPro" id="IPR027417">
    <property type="entry name" value="P-loop_NTPase"/>
</dbReference>
<name>A0A1H7CGI7_9FIRM</name>
<comment type="subcellular location">
    <subcellularLocation>
        <location evidence="1">Membrane</location>
        <topology evidence="1">Multi-pass membrane protein</topology>
    </subcellularLocation>
</comment>
<evidence type="ECO:0000256" key="4">
    <source>
        <dbReference type="ARBA" id="ARBA00022692"/>
    </source>
</evidence>
<keyword evidence="7" id="KW-1133">Transmembrane helix</keyword>